<proteinExistence type="predicted"/>
<name>A0A3G3K290_9BACL</name>
<sequence>MINLVFRQHPAIRPNGRVSVFGPALCSAERMRAYAARRNPGAPDVAAYYRELGERYGIRGDIAFCQAMLDTQVWKKDPQGPPWKPYAHAIWSAADPAWTEEELRRRTELHMKRLFDLAAAREESVFCWEDLNGKWALPGHKYAQDILAIWKNMMEWEGEGEVVREAEETVDEHRTADRRGAAEAAFASDMLWLGERGGLPLPSPHPERRVTWGELARVLRLLDEGKSTFSSGPSDPAPSMDTGEPA</sequence>
<dbReference type="AlphaFoldDB" id="A0A3G3K290"/>
<protein>
    <submittedName>
        <fullName evidence="2">Uncharacterized protein</fullName>
    </submittedName>
</protein>
<dbReference type="EMBL" id="CP033433">
    <property type="protein sequence ID" value="AYQ74665.1"/>
    <property type="molecule type" value="Genomic_DNA"/>
</dbReference>
<reference evidence="2 3" key="1">
    <citation type="submission" date="2018-10" db="EMBL/GenBank/DDBJ databases">
        <title>Genome Sequence of Cohnella sp.</title>
        <authorList>
            <person name="Srinivasan S."/>
            <person name="Kim M.K."/>
        </authorList>
    </citation>
    <scope>NUCLEOTIDE SEQUENCE [LARGE SCALE GENOMIC DNA]</scope>
    <source>
        <strain evidence="2 3">18JY8-7</strain>
    </source>
</reference>
<dbReference type="RefSeq" id="WP_123042745.1">
    <property type="nucleotide sequence ID" value="NZ_CP033433.1"/>
</dbReference>
<organism evidence="2 3">
    <name type="scientific">Cohnella candidum</name>
    <dbReference type="NCBI Taxonomy" id="2674991"/>
    <lineage>
        <taxon>Bacteria</taxon>
        <taxon>Bacillati</taxon>
        <taxon>Bacillota</taxon>
        <taxon>Bacilli</taxon>
        <taxon>Bacillales</taxon>
        <taxon>Paenibacillaceae</taxon>
        <taxon>Cohnella</taxon>
    </lineage>
</organism>
<dbReference type="KEGG" id="coh:EAV92_20130"/>
<dbReference type="Proteomes" id="UP000269097">
    <property type="component" value="Chromosome"/>
</dbReference>
<keyword evidence="3" id="KW-1185">Reference proteome</keyword>
<accession>A0A3G3K290</accession>
<evidence type="ECO:0000256" key="1">
    <source>
        <dbReference type="SAM" id="MobiDB-lite"/>
    </source>
</evidence>
<evidence type="ECO:0000313" key="3">
    <source>
        <dbReference type="Proteomes" id="UP000269097"/>
    </source>
</evidence>
<gene>
    <name evidence="2" type="ORF">EAV92_20130</name>
</gene>
<evidence type="ECO:0000313" key="2">
    <source>
        <dbReference type="EMBL" id="AYQ74665.1"/>
    </source>
</evidence>
<feature type="region of interest" description="Disordered" evidence="1">
    <location>
        <begin position="226"/>
        <end position="246"/>
    </location>
</feature>